<evidence type="ECO:0000256" key="1">
    <source>
        <dbReference type="ARBA" id="ARBA00008721"/>
    </source>
</evidence>
<keyword evidence="8" id="KW-1015">Disulfide bond</keyword>
<keyword evidence="5" id="KW-0378">Hydrolase</keyword>
<dbReference type="PANTHER" id="PTHR47466">
    <property type="match status" value="1"/>
</dbReference>
<evidence type="ECO:0000259" key="9">
    <source>
        <dbReference type="Pfam" id="PF05572"/>
    </source>
</evidence>
<comment type="caution">
    <text evidence="10">The sequence shown here is derived from an EMBL/GenBank/DDBJ whole genome shotgun (WGS) entry which is preliminary data.</text>
</comment>
<sequence>MKKLAISGIILLSFFFLGCPADKKVDDPQCMDTEKSRSLYKLTGKDSIKRCGTMNLLEKHLIKNTKLKSKMDTIEKQCQAFIALSKSGKITDLDTITIPIVVHVIYSKTEENICNQQILSQVEVLNQDFSKTNKDIDQIPQEFKNSASDINIRFSLDSIIRVSSTRTEWGTGDSMKFSSNGGSDGIDPTKHLNIWVCNIGNGILGYAQFPGDAIATDGIVISPQFFGTEGFISPPFDKGRTATHEVGHWLNLRHIWGDGNCAVDDFVEDTPSSDGPNFGCPDYPTIRCESNNMTMNYMDYVDDNCMYMFTNGQKNRMRATFANGGPRESFL</sequence>
<dbReference type="AlphaFoldDB" id="A0A162Z740"/>
<evidence type="ECO:0000256" key="2">
    <source>
        <dbReference type="ARBA" id="ARBA00022670"/>
    </source>
</evidence>
<keyword evidence="3" id="KW-0479">Metal-binding</keyword>
<dbReference type="Pfam" id="PF05572">
    <property type="entry name" value="Peptidase_M43"/>
    <property type="match status" value="1"/>
</dbReference>
<accession>A0A162Z740</accession>
<dbReference type="GO" id="GO:0008237">
    <property type="term" value="F:metallopeptidase activity"/>
    <property type="evidence" value="ECO:0007669"/>
    <property type="project" value="UniProtKB-KW"/>
</dbReference>
<reference evidence="10 11" key="1">
    <citation type="submission" date="2016-01" db="EMBL/GenBank/DDBJ databases">
        <title>The draft genome sequence of Aquimarina sp. RZW4-3-2.</title>
        <authorList>
            <person name="Wang Y."/>
        </authorList>
    </citation>
    <scope>NUCLEOTIDE SEQUENCE [LARGE SCALE GENOMIC DNA]</scope>
    <source>
        <strain evidence="10 11">RZW4-3-2</strain>
    </source>
</reference>
<evidence type="ECO:0000313" key="11">
    <source>
        <dbReference type="Proteomes" id="UP000076715"/>
    </source>
</evidence>
<evidence type="ECO:0000256" key="8">
    <source>
        <dbReference type="ARBA" id="ARBA00023157"/>
    </source>
</evidence>
<dbReference type="CDD" id="cd04275">
    <property type="entry name" value="ZnMc_pappalysin_like"/>
    <property type="match status" value="1"/>
</dbReference>
<feature type="domain" description="Peptidase M43 pregnancy-associated plasma-A" evidence="9">
    <location>
        <begin position="186"/>
        <end position="320"/>
    </location>
</feature>
<keyword evidence="11" id="KW-1185">Reference proteome</keyword>
<dbReference type="InterPro" id="IPR008754">
    <property type="entry name" value="Peptidase_M43"/>
</dbReference>
<dbReference type="PANTHER" id="PTHR47466:SF1">
    <property type="entry name" value="METALLOPROTEASE MEP1 (AFU_ORTHOLOGUE AFUA_1G07730)-RELATED"/>
    <property type="match status" value="1"/>
</dbReference>
<dbReference type="PROSITE" id="PS51257">
    <property type="entry name" value="PROKAR_LIPOPROTEIN"/>
    <property type="match status" value="1"/>
</dbReference>
<keyword evidence="7" id="KW-0482">Metalloprotease</keyword>
<evidence type="ECO:0000256" key="3">
    <source>
        <dbReference type="ARBA" id="ARBA00022723"/>
    </source>
</evidence>
<gene>
    <name evidence="10" type="ORF">AWE51_08065</name>
</gene>
<evidence type="ECO:0000256" key="7">
    <source>
        <dbReference type="ARBA" id="ARBA00023049"/>
    </source>
</evidence>
<dbReference type="Proteomes" id="UP000076715">
    <property type="component" value="Unassembled WGS sequence"/>
</dbReference>
<evidence type="ECO:0000256" key="5">
    <source>
        <dbReference type="ARBA" id="ARBA00022801"/>
    </source>
</evidence>
<dbReference type="Gene3D" id="3.40.390.10">
    <property type="entry name" value="Collagenase (Catalytic Domain)"/>
    <property type="match status" value="1"/>
</dbReference>
<evidence type="ECO:0000256" key="6">
    <source>
        <dbReference type="ARBA" id="ARBA00022833"/>
    </source>
</evidence>
<evidence type="ECO:0000313" key="10">
    <source>
        <dbReference type="EMBL" id="KZS39596.1"/>
    </source>
</evidence>
<protein>
    <recommendedName>
        <fullName evidence="9">Peptidase M43 pregnancy-associated plasma-A domain-containing protein</fullName>
    </recommendedName>
</protein>
<dbReference type="InterPro" id="IPR024079">
    <property type="entry name" value="MetalloPept_cat_dom_sf"/>
</dbReference>
<organism evidence="10 11">
    <name type="scientific">Aquimarina aggregata</name>
    <dbReference type="NCBI Taxonomy" id="1642818"/>
    <lineage>
        <taxon>Bacteria</taxon>
        <taxon>Pseudomonadati</taxon>
        <taxon>Bacteroidota</taxon>
        <taxon>Flavobacteriia</taxon>
        <taxon>Flavobacteriales</taxon>
        <taxon>Flavobacteriaceae</taxon>
        <taxon>Aquimarina</taxon>
    </lineage>
</organism>
<keyword evidence="2" id="KW-0645">Protease</keyword>
<dbReference type="RefSeq" id="WP_066315212.1">
    <property type="nucleotide sequence ID" value="NZ_LQRT01000024.1"/>
</dbReference>
<keyword evidence="4" id="KW-0732">Signal</keyword>
<keyword evidence="6" id="KW-0862">Zinc</keyword>
<dbReference type="SUPFAM" id="SSF55486">
    <property type="entry name" value="Metalloproteases ('zincins'), catalytic domain"/>
    <property type="match status" value="1"/>
</dbReference>
<dbReference type="STRING" id="1642818.AWE51_08065"/>
<dbReference type="EMBL" id="LQRT01000024">
    <property type="protein sequence ID" value="KZS39596.1"/>
    <property type="molecule type" value="Genomic_DNA"/>
</dbReference>
<name>A0A162Z740_9FLAO</name>
<evidence type="ECO:0000256" key="4">
    <source>
        <dbReference type="ARBA" id="ARBA00022729"/>
    </source>
</evidence>
<dbReference type="OrthoDB" id="6278496at2"/>
<dbReference type="GO" id="GO:0006508">
    <property type="term" value="P:proteolysis"/>
    <property type="evidence" value="ECO:0007669"/>
    <property type="project" value="UniProtKB-KW"/>
</dbReference>
<comment type="similarity">
    <text evidence="1">Belongs to the peptidase M43B family.</text>
</comment>
<proteinExistence type="inferred from homology"/>
<dbReference type="GO" id="GO:0046872">
    <property type="term" value="F:metal ion binding"/>
    <property type="evidence" value="ECO:0007669"/>
    <property type="project" value="UniProtKB-KW"/>
</dbReference>